<protein>
    <submittedName>
        <fullName evidence="2">Uncharacterized protein</fullName>
    </submittedName>
</protein>
<dbReference type="HOGENOM" id="CLU_2086480_0_0_1"/>
<name>F2S0K5_TRIT1</name>
<dbReference type="AlphaFoldDB" id="F2S0K5"/>
<evidence type="ECO:0000313" key="2">
    <source>
        <dbReference type="EMBL" id="EGD97104.1"/>
    </source>
</evidence>
<evidence type="ECO:0000256" key="1">
    <source>
        <dbReference type="SAM" id="MobiDB-lite"/>
    </source>
</evidence>
<gene>
    <name evidence="2" type="ORF">TESG_08478</name>
</gene>
<proteinExistence type="predicted"/>
<dbReference type="Proteomes" id="UP000009172">
    <property type="component" value="Unassembled WGS sequence"/>
</dbReference>
<feature type="region of interest" description="Disordered" evidence="1">
    <location>
        <begin position="1"/>
        <end position="20"/>
    </location>
</feature>
<feature type="region of interest" description="Disordered" evidence="1">
    <location>
        <begin position="85"/>
        <end position="117"/>
    </location>
</feature>
<organism evidence="2 3">
    <name type="scientific">Trichophyton tonsurans (strain CBS 112818)</name>
    <name type="common">Scalp ringworm fungus</name>
    <dbReference type="NCBI Taxonomy" id="647933"/>
    <lineage>
        <taxon>Eukaryota</taxon>
        <taxon>Fungi</taxon>
        <taxon>Dikarya</taxon>
        <taxon>Ascomycota</taxon>
        <taxon>Pezizomycotina</taxon>
        <taxon>Eurotiomycetes</taxon>
        <taxon>Eurotiomycetidae</taxon>
        <taxon>Onygenales</taxon>
        <taxon>Arthrodermataceae</taxon>
        <taxon>Trichophyton</taxon>
    </lineage>
</organism>
<keyword evidence="3" id="KW-1185">Reference proteome</keyword>
<sequence>MCGGWRKKEKGGGGGEERKKVVQVRGIEKTWGNQGKKIEVSAFGQVKKRGGSGKAEKAIRKPISTAPGIGYGHPFLEAPGETLLPLGPGQSQTRAKGRARAKRWTGNEGEEQARLGM</sequence>
<dbReference type="EMBL" id="GG698499">
    <property type="protein sequence ID" value="EGD97104.1"/>
    <property type="molecule type" value="Genomic_DNA"/>
</dbReference>
<reference evidence="3" key="1">
    <citation type="journal article" date="2012" name="MBio">
        <title>Comparative genome analysis of Trichophyton rubrum and related dermatophytes reveals candidate genes involved in infection.</title>
        <authorList>
            <person name="Martinez D.A."/>
            <person name="Oliver B.G."/>
            <person name="Graeser Y."/>
            <person name="Goldberg J.M."/>
            <person name="Li W."/>
            <person name="Martinez-Rossi N.M."/>
            <person name="Monod M."/>
            <person name="Shelest E."/>
            <person name="Barton R.C."/>
            <person name="Birch E."/>
            <person name="Brakhage A.A."/>
            <person name="Chen Z."/>
            <person name="Gurr S.J."/>
            <person name="Heiman D."/>
            <person name="Heitman J."/>
            <person name="Kosti I."/>
            <person name="Rossi A."/>
            <person name="Saif S."/>
            <person name="Samalova M."/>
            <person name="Saunders C.W."/>
            <person name="Shea T."/>
            <person name="Summerbell R.C."/>
            <person name="Xu J."/>
            <person name="Young S."/>
            <person name="Zeng Q."/>
            <person name="Birren B.W."/>
            <person name="Cuomo C.A."/>
            <person name="White T.C."/>
        </authorList>
    </citation>
    <scope>NUCLEOTIDE SEQUENCE [LARGE SCALE GENOMIC DNA]</scope>
    <source>
        <strain evidence="3">CBS 112818</strain>
    </source>
</reference>
<evidence type="ECO:0000313" key="3">
    <source>
        <dbReference type="Proteomes" id="UP000009172"/>
    </source>
</evidence>
<accession>F2S0K5</accession>